<dbReference type="AlphaFoldDB" id="A0AA38YU72"/>
<dbReference type="GO" id="GO:0005737">
    <property type="term" value="C:cytoplasm"/>
    <property type="evidence" value="ECO:0007669"/>
    <property type="project" value="UniProtKB-SubCell"/>
</dbReference>
<dbReference type="Pfam" id="PF13855">
    <property type="entry name" value="LRR_8"/>
    <property type="match status" value="1"/>
</dbReference>
<dbReference type="InterPro" id="IPR032675">
    <property type="entry name" value="LRR_dom_sf"/>
</dbReference>
<sequence length="1128" mass="126281">MAIVTGDRYLESLVKFVEKQAGPLIEGSVVLKLNPVGLHYVQSRLEALHELESLLAGAPVDYLRAYISDLGDHRALEQLRRILRLLTSLKVVSVLPPPVRDPTRLSLLPFGRLRVLELRGCDLSTSAARGLLELRHTLEKIICHNSTDALRHLFTSRIVAIKDSPQWKRLSFVSCACNGLLLMDESLQLLPAVETLDLSRNKFSKVDNLRKCTKLKHLDLGFNHLRTISSFSEVSCHIVKLVMRNNALTTLRGIENLKSLEDLDLSYNVISNFSEIEILAGLPSLRRLWLEGNPICCARWYRAQVFSFFAHPDKVKLDEMEISTREVWKRQIIIASRQKRPASFGFYYPARDDAGEGGISTKRKKLSRLACIETEGSMYISSDQDSVSCDNEVRSKEDNAISDDEAEIVDLMKRVELMKKERSVLWLREFKEWMDLASDSFAEGNKYGSVLDSGIENYMRKKASQRHLGESSRYVSDSVQASGDESGTDILESNNSFADISIGLVPQYVDRSGESASMFALRDTGVDAIQDQSKSYSHEGINCVPVKAKDSHLNALTAQGSNKMVPDVSVTPLTVIDDIVESHLSSDCPGSPPHYQEDLLHRRHILVEDILQLSAESYSVASSNSNTSDSNDLCEVESSVSEVEQSVNEEISNRSVGHSLTTFFDNIYHEQRHQIPLVRENGRYLLDSHAGQASATRKLLKPEQSLQLCSNDFCAGAHDGEIASLSNEEADWLDKKKCKRKPRRRVVPLSHNNMVARAEDSQTLAGNPDFCGGDMEDEQGERIFGWNFWDGFVDGEQTCASATITPLIDDAGRILSGLRGPTTGADDFIKNYFNLNIADSSVNETCKQYMRSSCFLELESRYTEREVAILLSSEHKLYVLLVDATFDGSGTILKLLGCHRLEDVREVLVGVGLQVVRVYIERDAAYMFLTRSMEKSRQLLCTLQVVDSNETCSKCSLRSLEQVQVELFEKHICGGSKISIFQYSLVLFWRNNIEDELWLSRSLFVIGGHLLVCIEDFMQFSALSIDASSSTYFSLDSCCSITDVSEMVIEARESQCVTLALVRATSELCPSANTDKEQVGLDKEKTTSGSLTWKLKWFSEESLFKFVALFKAIHAGATMSPLPVRCIS</sequence>
<dbReference type="FunFam" id="3.80.10.10:FF:000801">
    <property type="entry name" value="Outer arm dynein light chain 1"/>
    <property type="match status" value="1"/>
</dbReference>
<proteinExistence type="predicted"/>
<name>A0AA38YU72_VITRO</name>
<protein>
    <recommendedName>
        <fullName evidence="7">Outer arm dynein light chain 1 protein</fullName>
    </recommendedName>
</protein>
<dbReference type="PANTHER" id="PTHR15454:SF69">
    <property type="entry name" value="SERINE_THREONINE-PROTEIN KINASE 11-INTERACTING PROTEIN"/>
    <property type="match status" value="1"/>
</dbReference>
<dbReference type="FunFam" id="3.80.10.10:FF:002121">
    <property type="entry name" value="Uncharacterized protein"/>
    <property type="match status" value="1"/>
</dbReference>
<evidence type="ECO:0000313" key="6">
    <source>
        <dbReference type="Proteomes" id="UP001168098"/>
    </source>
</evidence>
<keyword evidence="3" id="KW-0433">Leucine-rich repeat</keyword>
<dbReference type="InterPro" id="IPR003591">
    <property type="entry name" value="Leu-rich_rpt_typical-subtyp"/>
</dbReference>
<dbReference type="Pfam" id="PF12799">
    <property type="entry name" value="LRR_4"/>
    <property type="match status" value="1"/>
</dbReference>
<evidence type="ECO:0000256" key="4">
    <source>
        <dbReference type="ARBA" id="ARBA00022737"/>
    </source>
</evidence>
<dbReference type="InterPro" id="IPR025875">
    <property type="entry name" value="Leu-rich_rpt_4"/>
</dbReference>
<reference evidence="5 6" key="1">
    <citation type="journal article" date="2023" name="BMC Biotechnol.">
        <title>Vitis rotundifolia cv Carlos genome sequencing.</title>
        <authorList>
            <person name="Huff M."/>
            <person name="Hulse-Kemp A."/>
            <person name="Scheffler B."/>
            <person name="Youngblood R."/>
            <person name="Simpson S."/>
            <person name="Babiker E."/>
            <person name="Staton M."/>
        </authorList>
    </citation>
    <scope>NUCLEOTIDE SEQUENCE [LARGE SCALE GENOMIC DNA]</scope>
    <source>
        <tissue evidence="5">Leaf</tissue>
    </source>
</reference>
<dbReference type="PANTHER" id="PTHR15454">
    <property type="entry name" value="NISCHARIN RELATED"/>
    <property type="match status" value="1"/>
</dbReference>
<evidence type="ECO:0000256" key="2">
    <source>
        <dbReference type="ARBA" id="ARBA00022490"/>
    </source>
</evidence>
<dbReference type="SMART" id="SM00365">
    <property type="entry name" value="LRR_SD22"/>
    <property type="match status" value="3"/>
</dbReference>
<keyword evidence="2" id="KW-0963">Cytoplasm</keyword>
<keyword evidence="4" id="KW-0677">Repeat</keyword>
<evidence type="ECO:0000256" key="1">
    <source>
        <dbReference type="ARBA" id="ARBA00004496"/>
    </source>
</evidence>
<dbReference type="InterPro" id="IPR001611">
    <property type="entry name" value="Leu-rich_rpt"/>
</dbReference>
<dbReference type="Gene3D" id="3.80.10.10">
    <property type="entry name" value="Ribonuclease Inhibitor"/>
    <property type="match status" value="1"/>
</dbReference>
<accession>A0AA38YU72</accession>
<evidence type="ECO:0008006" key="7">
    <source>
        <dbReference type="Google" id="ProtNLM"/>
    </source>
</evidence>
<dbReference type="SUPFAM" id="SSF52058">
    <property type="entry name" value="L domain-like"/>
    <property type="match status" value="1"/>
</dbReference>
<dbReference type="Proteomes" id="UP001168098">
    <property type="component" value="Unassembled WGS sequence"/>
</dbReference>
<dbReference type="SMART" id="SM00369">
    <property type="entry name" value="LRR_TYP"/>
    <property type="match status" value="4"/>
</dbReference>
<dbReference type="PROSITE" id="PS51450">
    <property type="entry name" value="LRR"/>
    <property type="match status" value="3"/>
</dbReference>
<comment type="subcellular location">
    <subcellularLocation>
        <location evidence="1">Cytoplasm</location>
    </subcellularLocation>
</comment>
<evidence type="ECO:0000313" key="5">
    <source>
        <dbReference type="EMBL" id="KAJ9676758.1"/>
    </source>
</evidence>
<keyword evidence="6" id="KW-1185">Reference proteome</keyword>
<gene>
    <name evidence="5" type="ORF">PVL29_021994</name>
</gene>
<evidence type="ECO:0000256" key="3">
    <source>
        <dbReference type="ARBA" id="ARBA00022614"/>
    </source>
</evidence>
<comment type="caution">
    <text evidence="5">The sequence shown here is derived from an EMBL/GenBank/DDBJ whole genome shotgun (WGS) entry which is preliminary data.</text>
</comment>
<dbReference type="EMBL" id="JARBHA010000017">
    <property type="protein sequence ID" value="KAJ9676758.1"/>
    <property type="molecule type" value="Genomic_DNA"/>
</dbReference>
<organism evidence="5 6">
    <name type="scientific">Vitis rotundifolia</name>
    <name type="common">Muscadine grape</name>
    <dbReference type="NCBI Taxonomy" id="103349"/>
    <lineage>
        <taxon>Eukaryota</taxon>
        <taxon>Viridiplantae</taxon>
        <taxon>Streptophyta</taxon>
        <taxon>Embryophyta</taxon>
        <taxon>Tracheophyta</taxon>
        <taxon>Spermatophyta</taxon>
        <taxon>Magnoliopsida</taxon>
        <taxon>eudicotyledons</taxon>
        <taxon>Gunneridae</taxon>
        <taxon>Pentapetalae</taxon>
        <taxon>rosids</taxon>
        <taxon>Vitales</taxon>
        <taxon>Vitaceae</taxon>
        <taxon>Viteae</taxon>
        <taxon>Vitis</taxon>
    </lineage>
</organism>